<protein>
    <submittedName>
        <fullName evidence="3">Short-chain dehydrogenase</fullName>
    </submittedName>
</protein>
<dbReference type="GO" id="GO:0016491">
    <property type="term" value="F:oxidoreductase activity"/>
    <property type="evidence" value="ECO:0007669"/>
    <property type="project" value="UniProtKB-KW"/>
</dbReference>
<accession>A0A512ANK0</accession>
<dbReference type="PANTHER" id="PTHR43477">
    <property type="entry name" value="DIHYDROANTICAPSIN 7-DEHYDROGENASE"/>
    <property type="match status" value="1"/>
</dbReference>
<evidence type="ECO:0000313" key="3">
    <source>
        <dbReference type="EMBL" id="GEO01266.1"/>
    </source>
</evidence>
<evidence type="ECO:0000256" key="1">
    <source>
        <dbReference type="ARBA" id="ARBA00006484"/>
    </source>
</evidence>
<dbReference type="Proteomes" id="UP000321464">
    <property type="component" value="Unassembled WGS sequence"/>
</dbReference>
<evidence type="ECO:0000256" key="2">
    <source>
        <dbReference type="ARBA" id="ARBA00023002"/>
    </source>
</evidence>
<organism evidence="3 4">
    <name type="scientific">Novosphingobium sediminis</name>
    <dbReference type="NCBI Taxonomy" id="707214"/>
    <lineage>
        <taxon>Bacteria</taxon>
        <taxon>Pseudomonadati</taxon>
        <taxon>Pseudomonadota</taxon>
        <taxon>Alphaproteobacteria</taxon>
        <taxon>Sphingomonadales</taxon>
        <taxon>Sphingomonadaceae</taxon>
        <taxon>Novosphingobium</taxon>
    </lineage>
</organism>
<comment type="similarity">
    <text evidence="1">Belongs to the short-chain dehydrogenases/reductases (SDR) family.</text>
</comment>
<sequence>MRLNGKTALITGGSSGLGAAMSRRFVAEGASVVIADIDDANGEALAAELGDKASYIHLDVTKEADWAAAFAGIETVDCVINNAGITTAGNIEQVTLEQFRHEFEIDVVGVFLGCKYAVAAMKERGGSIINMSSLAGIKATADLVAYNGAKAAVAIMTKSIAAHCGKSGYGIRCNSIHPGVIRTPILDKVLAQVPNPDEVYAGWVAVHPIGRIGTPEEIAAIAVYLASDESGFTTGAEFRIDGGSSI</sequence>
<reference evidence="3 4" key="1">
    <citation type="submission" date="2019-07" db="EMBL/GenBank/DDBJ databases">
        <title>Whole genome shotgun sequence of Novosphingobium sediminis NBRC 106119.</title>
        <authorList>
            <person name="Hosoyama A."/>
            <person name="Uohara A."/>
            <person name="Ohji S."/>
            <person name="Ichikawa N."/>
        </authorList>
    </citation>
    <scope>NUCLEOTIDE SEQUENCE [LARGE SCALE GENOMIC DNA]</scope>
    <source>
        <strain evidence="3 4">NBRC 106119</strain>
    </source>
</reference>
<dbReference type="NCBIfam" id="NF005559">
    <property type="entry name" value="PRK07231.1"/>
    <property type="match status" value="1"/>
</dbReference>
<dbReference type="EMBL" id="BJYR01000020">
    <property type="protein sequence ID" value="GEO01266.1"/>
    <property type="molecule type" value="Genomic_DNA"/>
</dbReference>
<dbReference type="OrthoDB" id="5457012at2"/>
<dbReference type="PRINTS" id="PR00081">
    <property type="entry name" value="GDHRDH"/>
</dbReference>
<proteinExistence type="inferred from homology"/>
<name>A0A512ANK0_9SPHN</name>
<dbReference type="Pfam" id="PF13561">
    <property type="entry name" value="adh_short_C2"/>
    <property type="match status" value="1"/>
</dbReference>
<keyword evidence="4" id="KW-1185">Reference proteome</keyword>
<dbReference type="PANTHER" id="PTHR43477:SF1">
    <property type="entry name" value="DIHYDROANTICAPSIN 7-DEHYDROGENASE"/>
    <property type="match status" value="1"/>
</dbReference>
<keyword evidence="2" id="KW-0560">Oxidoreductase</keyword>
<dbReference type="InterPro" id="IPR002347">
    <property type="entry name" value="SDR_fam"/>
</dbReference>
<dbReference type="AlphaFoldDB" id="A0A512ANK0"/>
<dbReference type="RefSeq" id="WP_147160587.1">
    <property type="nucleotide sequence ID" value="NZ_BJYR01000020.1"/>
</dbReference>
<dbReference type="PRINTS" id="PR00080">
    <property type="entry name" value="SDRFAMILY"/>
</dbReference>
<dbReference type="SUPFAM" id="SSF51735">
    <property type="entry name" value="NAD(P)-binding Rossmann-fold domains"/>
    <property type="match status" value="1"/>
</dbReference>
<dbReference type="PROSITE" id="PS00061">
    <property type="entry name" value="ADH_SHORT"/>
    <property type="match status" value="1"/>
</dbReference>
<comment type="caution">
    <text evidence="3">The sequence shown here is derived from an EMBL/GenBank/DDBJ whole genome shotgun (WGS) entry which is preliminary data.</text>
</comment>
<dbReference type="InterPro" id="IPR051122">
    <property type="entry name" value="SDR_DHRS6-like"/>
</dbReference>
<dbReference type="InterPro" id="IPR020904">
    <property type="entry name" value="Sc_DH/Rdtase_CS"/>
</dbReference>
<dbReference type="Gene3D" id="3.40.50.720">
    <property type="entry name" value="NAD(P)-binding Rossmann-like Domain"/>
    <property type="match status" value="1"/>
</dbReference>
<evidence type="ECO:0000313" key="4">
    <source>
        <dbReference type="Proteomes" id="UP000321464"/>
    </source>
</evidence>
<dbReference type="FunFam" id="3.40.50.720:FF:000084">
    <property type="entry name" value="Short-chain dehydrogenase reductase"/>
    <property type="match status" value="1"/>
</dbReference>
<dbReference type="InterPro" id="IPR036291">
    <property type="entry name" value="NAD(P)-bd_dom_sf"/>
</dbReference>
<gene>
    <name evidence="3" type="ORF">NSE01_30980</name>
</gene>